<comment type="caution">
    <text evidence="2">The sequence shown here is derived from an EMBL/GenBank/DDBJ whole genome shotgun (WGS) entry which is preliminary data.</text>
</comment>
<feature type="region of interest" description="Disordered" evidence="1">
    <location>
        <begin position="80"/>
        <end position="100"/>
    </location>
</feature>
<dbReference type="EMBL" id="JBBPBN010000009">
    <property type="protein sequence ID" value="KAK9032592.1"/>
    <property type="molecule type" value="Genomic_DNA"/>
</dbReference>
<proteinExistence type="predicted"/>
<feature type="compositionally biased region" description="Basic and acidic residues" evidence="1">
    <location>
        <begin position="84"/>
        <end position="95"/>
    </location>
</feature>
<gene>
    <name evidence="2" type="ORF">V6N11_056852</name>
</gene>
<evidence type="ECO:0000313" key="3">
    <source>
        <dbReference type="Proteomes" id="UP001396334"/>
    </source>
</evidence>
<feature type="compositionally biased region" description="Basic and acidic residues" evidence="1">
    <location>
        <begin position="40"/>
        <end position="52"/>
    </location>
</feature>
<accession>A0ABR2T526</accession>
<keyword evidence="3" id="KW-1185">Reference proteome</keyword>
<evidence type="ECO:0000313" key="2">
    <source>
        <dbReference type="EMBL" id="KAK9032592.1"/>
    </source>
</evidence>
<evidence type="ECO:0000256" key="1">
    <source>
        <dbReference type="SAM" id="MobiDB-lite"/>
    </source>
</evidence>
<sequence>MQGSAGDLLSIGERPTNASLIVIRFKSDGLQLKRVSTKEACRQDMEETRDDAGPAEQGPSNATWWSSDFIEKFGSVSLGSQEESFSHGESPKTFEQDGLSSRTASQVLWSTGMLSEPIPNGFYSVIPELTCRDYWTHPWL</sequence>
<organism evidence="2 3">
    <name type="scientific">Hibiscus sabdariffa</name>
    <name type="common">roselle</name>
    <dbReference type="NCBI Taxonomy" id="183260"/>
    <lineage>
        <taxon>Eukaryota</taxon>
        <taxon>Viridiplantae</taxon>
        <taxon>Streptophyta</taxon>
        <taxon>Embryophyta</taxon>
        <taxon>Tracheophyta</taxon>
        <taxon>Spermatophyta</taxon>
        <taxon>Magnoliopsida</taxon>
        <taxon>eudicotyledons</taxon>
        <taxon>Gunneridae</taxon>
        <taxon>Pentapetalae</taxon>
        <taxon>rosids</taxon>
        <taxon>malvids</taxon>
        <taxon>Malvales</taxon>
        <taxon>Malvaceae</taxon>
        <taxon>Malvoideae</taxon>
        <taxon>Hibiscus</taxon>
    </lineage>
</organism>
<reference evidence="2 3" key="1">
    <citation type="journal article" date="2024" name="G3 (Bethesda)">
        <title>Genome assembly of Hibiscus sabdariffa L. provides insights into metabolisms of medicinal natural products.</title>
        <authorList>
            <person name="Kim T."/>
        </authorList>
    </citation>
    <scope>NUCLEOTIDE SEQUENCE [LARGE SCALE GENOMIC DNA]</scope>
    <source>
        <strain evidence="2">TK-2024</strain>
        <tissue evidence="2">Old leaves</tissue>
    </source>
</reference>
<protein>
    <submittedName>
        <fullName evidence="2">Uncharacterized protein</fullName>
    </submittedName>
</protein>
<name>A0ABR2T526_9ROSI</name>
<dbReference type="Proteomes" id="UP001396334">
    <property type="component" value="Unassembled WGS sequence"/>
</dbReference>
<feature type="region of interest" description="Disordered" evidence="1">
    <location>
        <begin position="40"/>
        <end position="63"/>
    </location>
</feature>